<evidence type="ECO:0000313" key="5">
    <source>
        <dbReference type="Ensembl" id="ENSBIXP00000041657.1"/>
    </source>
</evidence>
<keyword evidence="6" id="KW-1185">Reference proteome</keyword>
<dbReference type="AlphaFoldDB" id="A0A4W2EX85"/>
<evidence type="ECO:0000313" key="6">
    <source>
        <dbReference type="Proteomes" id="UP000314981"/>
    </source>
</evidence>
<keyword evidence="4" id="KW-0964">Secreted</keyword>
<protein>
    <submittedName>
        <fullName evidence="5">Uncharacterized protein</fullName>
    </submittedName>
</protein>
<proteinExistence type="predicted"/>
<name>A0A4W2EX85_BOBOX</name>
<dbReference type="CDD" id="cd20245">
    <property type="entry name" value="humanin"/>
    <property type="match status" value="1"/>
</dbReference>
<evidence type="ECO:0000256" key="1">
    <source>
        <dbReference type="ARBA" id="ARBA00004496"/>
    </source>
</evidence>
<sequence>MATQEFYCLLLSVSEIDLPKRWE</sequence>
<keyword evidence="3" id="KW-0963">Cytoplasm</keyword>
<reference evidence="5" key="3">
    <citation type="submission" date="2025-09" db="UniProtKB">
        <authorList>
            <consortium name="Ensembl"/>
        </authorList>
    </citation>
    <scope>IDENTIFICATION</scope>
</reference>
<evidence type="ECO:0000256" key="3">
    <source>
        <dbReference type="ARBA" id="ARBA00022490"/>
    </source>
</evidence>
<dbReference type="Pfam" id="PF15040">
    <property type="entry name" value="Humanin"/>
    <property type="match status" value="1"/>
</dbReference>
<accession>A0A4W2EX85</accession>
<dbReference type="Ensembl" id="ENSBIXT00000038799.1">
    <property type="protein sequence ID" value="ENSBIXP00000041657.1"/>
    <property type="gene ID" value="ENSBIXG00000025780.1"/>
</dbReference>
<evidence type="ECO:0000256" key="2">
    <source>
        <dbReference type="ARBA" id="ARBA00004613"/>
    </source>
</evidence>
<dbReference type="GO" id="GO:0005737">
    <property type="term" value="C:cytoplasm"/>
    <property type="evidence" value="ECO:0007669"/>
    <property type="project" value="UniProtKB-SubCell"/>
</dbReference>
<reference evidence="5" key="2">
    <citation type="submission" date="2025-08" db="UniProtKB">
        <authorList>
            <consortium name="Ensembl"/>
        </authorList>
    </citation>
    <scope>IDENTIFICATION</scope>
</reference>
<dbReference type="GO" id="GO:0005576">
    <property type="term" value="C:extracellular region"/>
    <property type="evidence" value="ECO:0007669"/>
    <property type="project" value="UniProtKB-SubCell"/>
</dbReference>
<dbReference type="Proteomes" id="UP000314981">
    <property type="component" value="Chromosome 1"/>
</dbReference>
<dbReference type="InterPro" id="IPR028139">
    <property type="entry name" value="Humanin"/>
</dbReference>
<evidence type="ECO:0000256" key="4">
    <source>
        <dbReference type="ARBA" id="ARBA00022525"/>
    </source>
</evidence>
<comment type="subcellular location">
    <subcellularLocation>
        <location evidence="1">Cytoplasm</location>
    </subcellularLocation>
    <subcellularLocation>
        <location evidence="2">Secreted</location>
    </subcellularLocation>
</comment>
<organism evidence="5 6">
    <name type="scientific">Bos indicus x Bos taurus</name>
    <name type="common">Hybrid cattle</name>
    <dbReference type="NCBI Taxonomy" id="30522"/>
    <lineage>
        <taxon>Eukaryota</taxon>
        <taxon>Metazoa</taxon>
        <taxon>Chordata</taxon>
        <taxon>Craniata</taxon>
        <taxon>Vertebrata</taxon>
        <taxon>Euteleostomi</taxon>
        <taxon>Mammalia</taxon>
        <taxon>Eutheria</taxon>
        <taxon>Laurasiatheria</taxon>
        <taxon>Artiodactyla</taxon>
        <taxon>Ruminantia</taxon>
        <taxon>Pecora</taxon>
        <taxon>Bovidae</taxon>
        <taxon>Bovinae</taxon>
        <taxon>Bos</taxon>
    </lineage>
</organism>
<reference evidence="5 6" key="1">
    <citation type="submission" date="2018-11" db="EMBL/GenBank/DDBJ databases">
        <title>Haplotype-resolved cattle genomes.</title>
        <authorList>
            <person name="Low W.Y."/>
            <person name="Tearle R."/>
            <person name="Bickhart D.M."/>
            <person name="Rosen B.D."/>
            <person name="Koren S."/>
            <person name="Rhie A."/>
            <person name="Hiendleder S."/>
            <person name="Phillippy A.M."/>
            <person name="Smith T.P.L."/>
            <person name="Williams J.L."/>
        </authorList>
    </citation>
    <scope>NUCLEOTIDE SEQUENCE [LARGE SCALE GENOMIC DNA]</scope>
</reference>